<dbReference type="KEGG" id="shl:Shal_0515"/>
<reference evidence="2" key="1">
    <citation type="submission" date="2008-01" db="EMBL/GenBank/DDBJ databases">
        <title>Complete sequence of Shewanella halifaxensis HAW-EB4.</title>
        <authorList>
            <consortium name="US DOE Joint Genome Institute"/>
            <person name="Copeland A."/>
            <person name="Lucas S."/>
            <person name="Lapidus A."/>
            <person name="Glavina del Rio T."/>
            <person name="Dalin E."/>
            <person name="Tice H."/>
            <person name="Bruce D."/>
            <person name="Goodwin L."/>
            <person name="Pitluck S."/>
            <person name="Sims D."/>
            <person name="Brettin T."/>
            <person name="Detter J.C."/>
            <person name="Han C."/>
            <person name="Kuske C.R."/>
            <person name="Schmutz J."/>
            <person name="Larimer F."/>
            <person name="Land M."/>
            <person name="Hauser L."/>
            <person name="Kyrpides N."/>
            <person name="Kim E."/>
            <person name="Zhao J.-S."/>
            <person name="Richardson P."/>
        </authorList>
    </citation>
    <scope>NUCLEOTIDE SEQUENCE [LARGE SCALE GENOMIC DNA]</scope>
    <source>
        <strain evidence="2">HAW-EB4</strain>
    </source>
</reference>
<accession>B0TRB8</accession>
<dbReference type="RefSeq" id="WP_012275644.1">
    <property type="nucleotide sequence ID" value="NC_010334.1"/>
</dbReference>
<name>B0TRB8_SHEHH</name>
<dbReference type="eggNOG" id="ENOG5031YZ3">
    <property type="taxonomic scope" value="Bacteria"/>
</dbReference>
<gene>
    <name evidence="2" type="ordered locus">Shal_0515</name>
</gene>
<dbReference type="EMBL" id="CP000931">
    <property type="protein sequence ID" value="ABZ75090.1"/>
    <property type="molecule type" value="Genomic_DNA"/>
</dbReference>
<sequence>MTIYTPRNSIESDFYEVGDLQAQISWLNDPRYEKGLHGLLEEYKSPEERQALMILFERFIHHEQRDRLDAVDYLVEVIQTKGFTHEDTLLVATSDGKESDGSTAGLYNFKEALSQIDQHWKEKNLVPSLAESFDKFKNHNIKNVVIFDDFIGSGKTIVKKVNEFRQEMRNRDILHVKIYVFSYVGMKFGVKHATQKLSIEIFCPLQLQKGISDYKNSNPEILKSTVLGMENKLGKNWKKLQLQDFKLGYKESESLYQLFRSNCSNNVFPIFWWPKNVSKKHRVTIFNRLY</sequence>
<feature type="domain" description="PRTase-CE" evidence="1">
    <location>
        <begin position="102"/>
        <end position="277"/>
    </location>
</feature>
<proteinExistence type="predicted"/>
<evidence type="ECO:0000259" key="1">
    <source>
        <dbReference type="Pfam" id="PF24390"/>
    </source>
</evidence>
<dbReference type="Pfam" id="PF24390">
    <property type="entry name" value="PRTase-CE"/>
    <property type="match status" value="1"/>
</dbReference>
<evidence type="ECO:0000313" key="2">
    <source>
        <dbReference type="EMBL" id="ABZ75090.1"/>
    </source>
</evidence>
<dbReference type="Proteomes" id="UP000001317">
    <property type="component" value="Chromosome"/>
</dbReference>
<keyword evidence="3" id="KW-1185">Reference proteome</keyword>
<dbReference type="HOGENOM" id="CLU_979036_0_0_6"/>
<protein>
    <recommendedName>
        <fullName evidence="1">PRTase-CE domain-containing protein</fullName>
    </recommendedName>
</protein>
<dbReference type="OrthoDB" id="2084254at2"/>
<dbReference type="InterPro" id="IPR056920">
    <property type="entry name" value="PRTase-CE"/>
</dbReference>
<organism evidence="2 3">
    <name type="scientific">Shewanella halifaxensis (strain HAW-EB4)</name>
    <dbReference type="NCBI Taxonomy" id="458817"/>
    <lineage>
        <taxon>Bacteria</taxon>
        <taxon>Pseudomonadati</taxon>
        <taxon>Pseudomonadota</taxon>
        <taxon>Gammaproteobacteria</taxon>
        <taxon>Alteromonadales</taxon>
        <taxon>Shewanellaceae</taxon>
        <taxon>Shewanella</taxon>
    </lineage>
</organism>
<evidence type="ECO:0000313" key="3">
    <source>
        <dbReference type="Proteomes" id="UP000001317"/>
    </source>
</evidence>
<dbReference type="AlphaFoldDB" id="B0TRB8"/>